<comment type="cofactor">
    <cofactor evidence="1">
        <name>FAD</name>
        <dbReference type="ChEBI" id="CHEBI:57692"/>
    </cofactor>
</comment>
<dbReference type="InterPro" id="IPR036188">
    <property type="entry name" value="FAD/NAD-bd_sf"/>
</dbReference>
<evidence type="ECO:0000313" key="7">
    <source>
        <dbReference type="Proteomes" id="UP000031977"/>
    </source>
</evidence>
<evidence type="ECO:0000256" key="1">
    <source>
        <dbReference type="ARBA" id="ARBA00001974"/>
    </source>
</evidence>
<proteinExistence type="predicted"/>
<evidence type="ECO:0000259" key="5">
    <source>
        <dbReference type="Pfam" id="PF01266"/>
    </source>
</evidence>
<protein>
    <submittedName>
        <fullName evidence="6">Methyltryptophan oxidase</fullName>
    </submittedName>
</protein>
<accession>A0A0C3EDK4</accession>
<dbReference type="SUPFAM" id="SSF54373">
    <property type="entry name" value="FAD-linked reductases, C-terminal domain"/>
    <property type="match status" value="1"/>
</dbReference>
<dbReference type="InterPro" id="IPR045170">
    <property type="entry name" value="MTOX"/>
</dbReference>
<dbReference type="Pfam" id="PF01266">
    <property type="entry name" value="DAO"/>
    <property type="match status" value="1"/>
</dbReference>
<keyword evidence="3" id="KW-0274">FAD</keyword>
<dbReference type="Gene3D" id="3.50.50.60">
    <property type="entry name" value="FAD/NAD(P)-binding domain"/>
    <property type="match status" value="1"/>
</dbReference>
<keyword evidence="7" id="KW-1185">Reference proteome</keyword>
<dbReference type="Proteomes" id="UP000031977">
    <property type="component" value="Unassembled WGS sequence"/>
</dbReference>
<evidence type="ECO:0000256" key="3">
    <source>
        <dbReference type="ARBA" id="ARBA00022827"/>
    </source>
</evidence>
<dbReference type="GO" id="GO:0005829">
    <property type="term" value="C:cytosol"/>
    <property type="evidence" value="ECO:0007669"/>
    <property type="project" value="TreeGrafter"/>
</dbReference>
<evidence type="ECO:0000256" key="4">
    <source>
        <dbReference type="ARBA" id="ARBA00023002"/>
    </source>
</evidence>
<dbReference type="RefSeq" id="WP_041154037.1">
    <property type="nucleotide sequence ID" value="NZ_CBCRVP010000011.1"/>
</dbReference>
<dbReference type="PANTHER" id="PTHR10961:SF7">
    <property type="entry name" value="FAD DEPENDENT OXIDOREDUCTASE DOMAIN-CONTAINING PROTEIN"/>
    <property type="match status" value="1"/>
</dbReference>
<comment type="caution">
    <text evidence="6">The sequence shown here is derived from an EMBL/GenBank/DDBJ whole genome shotgun (WGS) entry which is preliminary data.</text>
</comment>
<dbReference type="EMBL" id="JXOK01000004">
    <property type="protein sequence ID" value="KIN12528.1"/>
    <property type="molecule type" value="Genomic_DNA"/>
</dbReference>
<keyword evidence="2" id="KW-0285">Flavoprotein</keyword>
<evidence type="ECO:0000313" key="6">
    <source>
        <dbReference type="EMBL" id="KIN12528.1"/>
    </source>
</evidence>
<dbReference type="GO" id="GO:0050660">
    <property type="term" value="F:flavin adenine dinucleotide binding"/>
    <property type="evidence" value="ECO:0007669"/>
    <property type="project" value="InterPro"/>
</dbReference>
<organism evidence="6 7">
    <name type="scientific">Vibrio mytili</name>
    <dbReference type="NCBI Taxonomy" id="50718"/>
    <lineage>
        <taxon>Bacteria</taxon>
        <taxon>Pseudomonadati</taxon>
        <taxon>Pseudomonadota</taxon>
        <taxon>Gammaproteobacteria</taxon>
        <taxon>Vibrionales</taxon>
        <taxon>Vibrionaceae</taxon>
        <taxon>Vibrio</taxon>
    </lineage>
</organism>
<reference evidence="6 7" key="1">
    <citation type="submission" date="2015-01" db="EMBL/GenBank/DDBJ databases">
        <title>Draft genome of Vibrio mytili type strain CAIM 528.</title>
        <authorList>
            <person name="Gonzalez-Castillo A."/>
            <person name="Gomez-Gil B."/>
            <person name="Enciso-Ibarra J."/>
        </authorList>
    </citation>
    <scope>NUCLEOTIDE SEQUENCE [LARGE SCALE GENOMIC DNA]</scope>
    <source>
        <strain evidence="6 7">CAIM 528</strain>
    </source>
</reference>
<dbReference type="GO" id="GO:0008115">
    <property type="term" value="F:sarcosine oxidase activity"/>
    <property type="evidence" value="ECO:0007669"/>
    <property type="project" value="TreeGrafter"/>
</dbReference>
<name>A0A0C3EDK4_9VIBR</name>
<dbReference type="SUPFAM" id="SSF51905">
    <property type="entry name" value="FAD/NAD(P)-binding domain"/>
    <property type="match status" value="1"/>
</dbReference>
<gene>
    <name evidence="6" type="ORF">SU60_01790</name>
</gene>
<dbReference type="NCBIfam" id="NF008425">
    <property type="entry name" value="PRK11259.1"/>
    <property type="match status" value="1"/>
</dbReference>
<sequence length="378" mass="41681">MQYDVVVVGAGSMGMSAGYFLAKQGKKVLLLDAFDPPHSNASHHGETRIIRHAYGEGEGYVPLALQAQKRWEELEQLSGQSLFLKTGVLNIGKRSSPFISMLTASAERYQLPVEILTADEANQRYHGLNIPAKYVACFESNSGVLKCEACIQAYRDLAIAEGATLMPYHKVSDVQLEDNEIHVLANGKTFQAEKLIVSVGAWSNDLLEMLGLNLPVTPVRKTFAWYNAPETLYGEGNFPAFSFVTQEGIYYGFPSIDGAGLKIGRHDLGEEQDPNVEISPFIQSVDDADLEQLLSKHMPNVGSIKFGKTCMYTRTPDEHFLIDRHPSNPNVIIASGFSGHGFKFASAIGEVVADLALDKPVEFDLSMFTINRFNEVLR</sequence>
<dbReference type="OrthoDB" id="8673905at2"/>
<dbReference type="InterPro" id="IPR006076">
    <property type="entry name" value="FAD-dep_OxRdtase"/>
</dbReference>
<dbReference type="PANTHER" id="PTHR10961">
    <property type="entry name" value="PEROXISOMAL SARCOSINE OXIDASE"/>
    <property type="match status" value="1"/>
</dbReference>
<evidence type="ECO:0000256" key="2">
    <source>
        <dbReference type="ARBA" id="ARBA00022630"/>
    </source>
</evidence>
<dbReference type="STRING" id="50718.SU60_01790"/>
<dbReference type="Gene3D" id="3.30.9.10">
    <property type="entry name" value="D-Amino Acid Oxidase, subunit A, domain 2"/>
    <property type="match status" value="1"/>
</dbReference>
<feature type="domain" description="FAD dependent oxidoreductase" evidence="5">
    <location>
        <begin position="4"/>
        <end position="355"/>
    </location>
</feature>
<dbReference type="AlphaFoldDB" id="A0A0C3EDK4"/>
<keyword evidence="4" id="KW-0560">Oxidoreductase</keyword>